<dbReference type="GeneID" id="18260751"/>
<dbReference type="Proteomes" id="UP000008066">
    <property type="component" value="Unassembled WGS sequence"/>
</dbReference>
<feature type="region of interest" description="Disordered" evidence="1">
    <location>
        <begin position="14"/>
        <end position="118"/>
    </location>
</feature>
<dbReference type="HOGENOM" id="CLU_2072872_0_0_1"/>
<reference evidence="2 3" key="1">
    <citation type="journal article" date="2011" name="Cell">
        <title>Insight into structure and assembly of the nuclear pore complex by utilizing the genome of a eukaryotic thermophile.</title>
        <authorList>
            <person name="Amlacher S."/>
            <person name="Sarges P."/>
            <person name="Flemming D."/>
            <person name="van Noort V."/>
            <person name="Kunze R."/>
            <person name="Devos D.P."/>
            <person name="Arumugam M."/>
            <person name="Bork P."/>
            <person name="Hurt E."/>
        </authorList>
    </citation>
    <scope>NUCLEOTIDE SEQUENCE [LARGE SCALE GENOMIC DNA]</scope>
    <source>
        <strain evidence="3">DSM 1495 / CBS 144.50 / IMI 039719</strain>
    </source>
</reference>
<gene>
    <name evidence="2" type="ORF">CTHT_0067130</name>
</gene>
<evidence type="ECO:0000313" key="3">
    <source>
        <dbReference type="Proteomes" id="UP000008066"/>
    </source>
</evidence>
<organism evidence="3">
    <name type="scientific">Chaetomium thermophilum (strain DSM 1495 / CBS 144.50 / IMI 039719)</name>
    <name type="common">Thermochaetoides thermophila</name>
    <dbReference type="NCBI Taxonomy" id="759272"/>
    <lineage>
        <taxon>Eukaryota</taxon>
        <taxon>Fungi</taxon>
        <taxon>Dikarya</taxon>
        <taxon>Ascomycota</taxon>
        <taxon>Pezizomycotina</taxon>
        <taxon>Sordariomycetes</taxon>
        <taxon>Sordariomycetidae</taxon>
        <taxon>Sordariales</taxon>
        <taxon>Chaetomiaceae</taxon>
        <taxon>Thermochaetoides</taxon>
    </lineage>
</organism>
<protein>
    <submittedName>
        <fullName evidence="2">Uncharacterized protein</fullName>
    </submittedName>
</protein>
<keyword evidence="3" id="KW-1185">Reference proteome</keyword>
<dbReference type="EMBL" id="GL988047">
    <property type="protein sequence ID" value="EGS17388.1"/>
    <property type="molecule type" value="Genomic_DNA"/>
</dbReference>
<evidence type="ECO:0000313" key="2">
    <source>
        <dbReference type="EMBL" id="EGS17388.1"/>
    </source>
</evidence>
<name>G0SGP9_CHATD</name>
<dbReference type="KEGG" id="cthr:CTHT_0067130"/>
<sequence>MEHACSDINWDLVKTGTFPGRRHPSDPPRLTRRHELIRGQHDPGIVCRTRSAPAPRSKAPTPNPTPTAATDPPAARWLPKIPAAAPLLTMPVPLSSNDGAPLPLPGQQQQQHNCPSLP</sequence>
<accession>G0SGP9</accession>
<dbReference type="RefSeq" id="XP_006697006.1">
    <property type="nucleotide sequence ID" value="XM_006696943.1"/>
</dbReference>
<dbReference type="AlphaFoldDB" id="G0SGP9"/>
<feature type="compositionally biased region" description="Low complexity" evidence="1">
    <location>
        <begin position="66"/>
        <end position="75"/>
    </location>
</feature>
<proteinExistence type="predicted"/>
<evidence type="ECO:0000256" key="1">
    <source>
        <dbReference type="SAM" id="MobiDB-lite"/>
    </source>
</evidence>